<protein>
    <submittedName>
        <fullName evidence="1">Uncharacterized protein</fullName>
    </submittedName>
</protein>
<accession>A0ABQ5XE63</accession>
<sequence>MLRFPRQGVGRAGCFSAGRLRLEKHSAYYLSSLFNTVTSDVFIRDGDKIFRIYFINHRGDKAAGANLAG</sequence>
<comment type="caution">
    <text evidence="1">The sequence shown here is derived from an EMBL/GenBank/DDBJ whole genome shotgun (WGS) entry which is preliminary data.</text>
</comment>
<evidence type="ECO:0000313" key="1">
    <source>
        <dbReference type="EMBL" id="GLQ89943.1"/>
    </source>
</evidence>
<dbReference type="Proteomes" id="UP001156627">
    <property type="component" value="Unassembled WGS sequence"/>
</dbReference>
<reference evidence="2" key="1">
    <citation type="journal article" date="2019" name="Int. J. Syst. Evol. Microbiol.">
        <title>The Global Catalogue of Microorganisms (GCM) 10K type strain sequencing project: providing services to taxonomists for standard genome sequencing and annotation.</title>
        <authorList>
            <consortium name="The Broad Institute Genomics Platform"/>
            <consortium name="The Broad Institute Genome Sequencing Center for Infectious Disease"/>
            <person name="Wu L."/>
            <person name="Ma J."/>
        </authorList>
    </citation>
    <scope>NUCLEOTIDE SEQUENCE [LARGE SCALE GENOMIC DNA]</scope>
    <source>
        <strain evidence="2">NBRC 111981</strain>
    </source>
</reference>
<organism evidence="1 2">
    <name type="scientific">Dyella flagellata</name>
    <dbReference type="NCBI Taxonomy" id="1867833"/>
    <lineage>
        <taxon>Bacteria</taxon>
        <taxon>Pseudomonadati</taxon>
        <taxon>Pseudomonadota</taxon>
        <taxon>Gammaproteobacteria</taxon>
        <taxon>Lysobacterales</taxon>
        <taxon>Rhodanobacteraceae</taxon>
        <taxon>Dyella</taxon>
    </lineage>
</organism>
<dbReference type="EMBL" id="BSOA01000044">
    <property type="protein sequence ID" value="GLQ89943.1"/>
    <property type="molecule type" value="Genomic_DNA"/>
</dbReference>
<evidence type="ECO:0000313" key="2">
    <source>
        <dbReference type="Proteomes" id="UP001156627"/>
    </source>
</evidence>
<gene>
    <name evidence="1" type="ORF">GCM10007898_35180</name>
</gene>
<proteinExistence type="predicted"/>
<keyword evidence="2" id="KW-1185">Reference proteome</keyword>
<name>A0ABQ5XE63_9GAMM</name>